<evidence type="ECO:0000313" key="2">
    <source>
        <dbReference type="EMBL" id="KKL80850.1"/>
    </source>
</evidence>
<dbReference type="InterPro" id="IPR050177">
    <property type="entry name" value="Lipid_A_modif_metabolic_enz"/>
</dbReference>
<dbReference type="AlphaFoldDB" id="A0A0F9HGS6"/>
<dbReference type="SUPFAM" id="SSF51735">
    <property type="entry name" value="NAD(P)-binding Rossmann-fold domains"/>
    <property type="match status" value="1"/>
</dbReference>
<name>A0A0F9HGS6_9ZZZZ</name>
<reference evidence="2" key="1">
    <citation type="journal article" date="2015" name="Nature">
        <title>Complex archaea that bridge the gap between prokaryotes and eukaryotes.</title>
        <authorList>
            <person name="Spang A."/>
            <person name="Saw J.H."/>
            <person name="Jorgensen S.L."/>
            <person name="Zaremba-Niedzwiedzka K."/>
            <person name="Martijn J."/>
            <person name="Lind A.E."/>
            <person name="van Eijk R."/>
            <person name="Schleper C."/>
            <person name="Guy L."/>
            <person name="Ettema T.J."/>
        </authorList>
    </citation>
    <scope>NUCLEOTIDE SEQUENCE</scope>
</reference>
<dbReference type="InterPro" id="IPR001509">
    <property type="entry name" value="Epimerase_deHydtase"/>
</dbReference>
<proteinExistence type="predicted"/>
<feature type="domain" description="NAD-dependent epimerase/dehydratase" evidence="1">
    <location>
        <begin position="3"/>
        <end position="119"/>
    </location>
</feature>
<dbReference type="Gene3D" id="3.40.50.720">
    <property type="entry name" value="NAD(P)-binding Rossmann-like Domain"/>
    <property type="match status" value="1"/>
</dbReference>
<gene>
    <name evidence="2" type="ORF">LCGC14_2000660</name>
</gene>
<comment type="caution">
    <text evidence="2">The sequence shown here is derived from an EMBL/GenBank/DDBJ whole genome shotgun (WGS) entry which is preliminary data.</text>
</comment>
<evidence type="ECO:0000259" key="1">
    <source>
        <dbReference type="Pfam" id="PF01370"/>
    </source>
</evidence>
<accession>A0A0F9HGS6</accession>
<organism evidence="2">
    <name type="scientific">marine sediment metagenome</name>
    <dbReference type="NCBI Taxonomy" id="412755"/>
    <lineage>
        <taxon>unclassified sequences</taxon>
        <taxon>metagenomes</taxon>
        <taxon>ecological metagenomes</taxon>
    </lineage>
</organism>
<dbReference type="Pfam" id="PF01370">
    <property type="entry name" value="Epimerase"/>
    <property type="match status" value="1"/>
</dbReference>
<dbReference type="EMBL" id="LAZR01022732">
    <property type="protein sequence ID" value="KKL80850.1"/>
    <property type="molecule type" value="Genomic_DNA"/>
</dbReference>
<sequence length="213" mass="23843">MAIIVTGGSGFIGQALTSIFLERRHTVYSLSRHPPEGSGKLIPLEGDITEPNLGLKDVPESITAIHHLAGIHRLGEDKDESIWKTNVEGTQNVIDFCLKHNIPHLYFTSTAYTQGRNTYERSKALCESMIKMSDIPKVTIFKPSIVMGTAEHPYPGHFSRFISAVIQTHRRAELIRRKIEGSLRLPVIEPLFRIKGNPEGKLNLIQITRWPGA</sequence>
<dbReference type="InterPro" id="IPR036291">
    <property type="entry name" value="NAD(P)-bd_dom_sf"/>
</dbReference>
<protein>
    <recommendedName>
        <fullName evidence="1">NAD-dependent epimerase/dehydratase domain-containing protein</fullName>
    </recommendedName>
</protein>
<dbReference type="PANTHER" id="PTHR43245">
    <property type="entry name" value="BIFUNCTIONAL POLYMYXIN RESISTANCE PROTEIN ARNA"/>
    <property type="match status" value="1"/>
</dbReference>
<dbReference type="PANTHER" id="PTHR43245:SF51">
    <property type="entry name" value="SHORT CHAIN DEHYDROGENASE_REDUCTASE FAMILY 42E, MEMBER 2"/>
    <property type="match status" value="1"/>
</dbReference>